<organism evidence="2 3">
    <name type="scientific">Parabacteroides merdae CL03T12C32</name>
    <dbReference type="NCBI Taxonomy" id="999420"/>
    <lineage>
        <taxon>Bacteria</taxon>
        <taxon>Pseudomonadati</taxon>
        <taxon>Bacteroidota</taxon>
        <taxon>Bacteroidia</taxon>
        <taxon>Bacteroidales</taxon>
        <taxon>Tannerellaceae</taxon>
        <taxon>Parabacteroides</taxon>
    </lineage>
</organism>
<proteinExistence type="predicted"/>
<feature type="transmembrane region" description="Helical" evidence="1">
    <location>
        <begin position="78"/>
        <end position="98"/>
    </location>
</feature>
<dbReference type="HOGENOM" id="CLU_681033_0_0_10"/>
<feature type="transmembrane region" description="Helical" evidence="1">
    <location>
        <begin position="12"/>
        <end position="33"/>
    </location>
</feature>
<dbReference type="AlphaFoldDB" id="K5ZX28"/>
<feature type="transmembrane region" description="Helical" evidence="1">
    <location>
        <begin position="231"/>
        <end position="250"/>
    </location>
</feature>
<feature type="transmembrane region" description="Helical" evidence="1">
    <location>
        <begin position="305"/>
        <end position="325"/>
    </location>
</feature>
<comment type="caution">
    <text evidence="2">The sequence shown here is derived from an EMBL/GenBank/DDBJ whole genome shotgun (WGS) entry which is preliminary data.</text>
</comment>
<feature type="transmembrane region" description="Helical" evidence="1">
    <location>
        <begin position="337"/>
        <end position="362"/>
    </location>
</feature>
<dbReference type="RefSeq" id="WP_005642830.1">
    <property type="nucleotide sequence ID" value="NZ_JH976452.1"/>
</dbReference>
<feature type="transmembrane region" description="Helical" evidence="1">
    <location>
        <begin position="171"/>
        <end position="191"/>
    </location>
</feature>
<accession>K5ZX28</accession>
<feature type="transmembrane region" description="Helical" evidence="1">
    <location>
        <begin position="197"/>
        <end position="224"/>
    </location>
</feature>
<keyword evidence="1" id="KW-0472">Membrane</keyword>
<keyword evidence="1" id="KW-1133">Transmembrane helix</keyword>
<protein>
    <submittedName>
        <fullName evidence="2">Uncharacterized protein</fullName>
    </submittedName>
</protein>
<dbReference type="EMBL" id="AGZQ01000002">
    <property type="protein sequence ID" value="EKN15850.1"/>
    <property type="molecule type" value="Genomic_DNA"/>
</dbReference>
<feature type="transmembrane region" description="Helical" evidence="1">
    <location>
        <begin position="105"/>
        <end position="123"/>
    </location>
</feature>
<evidence type="ECO:0000313" key="2">
    <source>
        <dbReference type="EMBL" id="EKN15850.1"/>
    </source>
</evidence>
<gene>
    <name evidence="2" type="ORF">HMPREF1060_00488</name>
</gene>
<dbReference type="Proteomes" id="UP000006271">
    <property type="component" value="Unassembled WGS sequence"/>
</dbReference>
<evidence type="ECO:0000313" key="3">
    <source>
        <dbReference type="Proteomes" id="UP000006271"/>
    </source>
</evidence>
<reference evidence="2 3" key="1">
    <citation type="submission" date="2012-02" db="EMBL/GenBank/DDBJ databases">
        <title>The Genome Sequence of Parabacteroides merdae CL03T12C32.</title>
        <authorList>
            <consortium name="The Broad Institute Genome Sequencing Platform"/>
            <person name="Earl A."/>
            <person name="Ward D."/>
            <person name="Feldgarden M."/>
            <person name="Gevers D."/>
            <person name="Zitomersky N.L."/>
            <person name="Coyne M.J."/>
            <person name="Comstock L.E."/>
            <person name="Young S.K."/>
            <person name="Zeng Q."/>
            <person name="Gargeya S."/>
            <person name="Fitzgerald M."/>
            <person name="Haas B."/>
            <person name="Abouelleil A."/>
            <person name="Alvarado L."/>
            <person name="Arachchi H.M."/>
            <person name="Berlin A."/>
            <person name="Chapman S.B."/>
            <person name="Gearin G."/>
            <person name="Goldberg J."/>
            <person name="Griggs A."/>
            <person name="Gujja S."/>
            <person name="Hansen M."/>
            <person name="Heiman D."/>
            <person name="Howarth C."/>
            <person name="Larimer J."/>
            <person name="Lui A."/>
            <person name="MacDonald P.J.P."/>
            <person name="McCowen C."/>
            <person name="Montmayeur A."/>
            <person name="Murphy C."/>
            <person name="Neiman D."/>
            <person name="Pearson M."/>
            <person name="Priest M."/>
            <person name="Roberts A."/>
            <person name="Saif S."/>
            <person name="Shea T."/>
            <person name="Sisk P."/>
            <person name="Stolte C."/>
            <person name="Sykes S."/>
            <person name="Wortman J."/>
            <person name="Nusbaum C."/>
            <person name="Birren B."/>
        </authorList>
    </citation>
    <scope>NUCLEOTIDE SEQUENCE [LARGE SCALE GENOMIC DNA]</scope>
    <source>
        <strain evidence="2 3">CL03T12C32</strain>
    </source>
</reference>
<name>K5ZX28_9BACT</name>
<sequence>MLRQLKKYREHLLVLILIVSSGNPLFVLSPHVRELYIGTVFLLLWLKQRRVMSLYIKYSVPFIFISLFQMLLFPDYSISSGVYLLLKIFIGALIMMEVGRKFAKIYVDIMVVVATISIPFFFYNEYVGFIPGISFTDIGTSLVVYTQLFSDYGGFIHRNAGMFWEPGAYQGYLNFAILFYLLMNNGATRIFSNWKFVVLLIALFTTKSTTGYAVLAFIILYYFLYYYRGKIMVKLLFLFVLVCSCLYAYYSLDFLGEKIQRQMNQGQDEGGRFNDFVKYASYIYDYFFLGNPTIVGTTIASGNGFLSFLFYYGIWGILYYFIALWHNIHQQVDLHTTAFFVGVTIISLQGEGFIFYPCYLAWPFIHLSMKNKILLKE</sequence>
<evidence type="ECO:0000256" key="1">
    <source>
        <dbReference type="SAM" id="Phobius"/>
    </source>
</evidence>
<feature type="transmembrane region" description="Helical" evidence="1">
    <location>
        <begin position="129"/>
        <end position="150"/>
    </location>
</feature>
<keyword evidence="1" id="KW-0812">Transmembrane</keyword>
<feature type="transmembrane region" description="Helical" evidence="1">
    <location>
        <begin position="54"/>
        <end position="72"/>
    </location>
</feature>